<dbReference type="SUPFAM" id="SSF52540">
    <property type="entry name" value="P-loop containing nucleoside triphosphate hydrolases"/>
    <property type="match status" value="1"/>
</dbReference>
<protein>
    <recommendedName>
        <fullName evidence="2">AAA+ ATPase domain-containing protein</fullName>
    </recommendedName>
</protein>
<evidence type="ECO:0000313" key="3">
    <source>
        <dbReference type="EMBL" id="MDR7319768.1"/>
    </source>
</evidence>
<dbReference type="InterPro" id="IPR054567">
    <property type="entry name" value="NNH7"/>
</dbReference>
<evidence type="ECO:0000256" key="1">
    <source>
        <dbReference type="SAM" id="MobiDB-lite"/>
    </source>
</evidence>
<dbReference type="Proteomes" id="UP001183629">
    <property type="component" value="Unassembled WGS sequence"/>
</dbReference>
<dbReference type="InterPro" id="IPR027417">
    <property type="entry name" value="P-loop_NTPase"/>
</dbReference>
<sequence>MARDISYDDAVRILGGDHAGIVKLVDTLLGAGMLALVGPFRDVLGWFDAKAELSRVTTTLVTRLAEHRSGLSRQERTRRLEAAHAVIVVTAFFEALAESASPLGHRDLELTAGEQRSLAGGTTTRPPVGGWPAPIPGPAQPHQAFLGHLTTYYTERAAAVAGFVSGLAAFERLDETARRHALESIAAVTSPALDRYQSLLGRLAADFPEVAFWAGLREHAATHERLRDLATGLDALHATLDAISTGRAPDDRRHGLARAYQAAMRLPIAPSGEVPAGLRVPTLAEAFLPQLFRASAVTGQAALSSEDWWEQRPVRDDLLAFLTWHLTSPAAAAGPLLILGQPGSGKSVLTRVLAAQLPPADFLPVLVALRAVPADADLQDQIEYAVRDATGDRVEWPALSRSAGGALPLIILDGFDELLQATGVSQSDYLRRVARFQRREADQGRPVAVVVTSRTSVADRAQPPEDTIALRLEPFDVPRVAAWLDVWNRANAARFTDGVHPISLETVLRYPELASQPLLLLMLALYDAEGNALHSAGALRPDELYERLLTRFALREVEKLGTGLPPRDVRRRVESEMRRLSVVAFAMLNRGAQWVTEEQLQSDLLALPALSGAVQAPTTPADLRAPLRAAELALSSFFFVHRARATRERGALETYEFLHATFGEYLAARLIHGIVAELVARERVTTFHTGTAVDDDLLHALLSFAPLADRRQVVLFLRDLASTLDAAAREEWLDVLIGVYRAAQLPRPARAFDGYAPELLTVPARVAAYTSNLLLLILCAGPVVASRLVGDDPARGRDSVVRAWRQDSRLWRSQPAASGFSGLLDLVALERTWTADGQREIALRLTGTPVPAPAAVDLRWTLHDVPARADTMTHLRREAHFTCHDDDDLQQHLNDPLIEAGLNVESSVLVLLGGEMATTLGAMFRLLFAVDVPAQRRDQAYRLWARTAASDRSADLLLTRLAADPHVSPMTVVWVLEHLSGISADGYARCVAAHLGRHPQADAALALRLGSLIEVGADTPERADAFLRAGELRLVPHPRLRELVELIIDRYASTRPDLVARARSLRDQLPPDERRPDRGTDRPAPGVGETEAGDEHAPAGGGLGD</sequence>
<feature type="region of interest" description="Disordered" evidence="1">
    <location>
        <begin position="115"/>
        <end position="137"/>
    </location>
</feature>
<feature type="region of interest" description="Disordered" evidence="1">
    <location>
        <begin position="1062"/>
        <end position="1105"/>
    </location>
</feature>
<feature type="domain" description="AAA+ ATPase" evidence="2">
    <location>
        <begin position="332"/>
        <end position="481"/>
    </location>
</feature>
<evidence type="ECO:0000313" key="4">
    <source>
        <dbReference type="Proteomes" id="UP001183629"/>
    </source>
</evidence>
<dbReference type="AlphaFoldDB" id="A0AAE4CR37"/>
<feature type="compositionally biased region" description="Basic and acidic residues" evidence="1">
    <location>
        <begin position="1062"/>
        <end position="1081"/>
    </location>
</feature>
<dbReference type="Gene3D" id="3.40.50.300">
    <property type="entry name" value="P-loop containing nucleotide triphosphate hydrolases"/>
    <property type="match status" value="1"/>
</dbReference>
<dbReference type="EMBL" id="JAVDYC010000001">
    <property type="protein sequence ID" value="MDR7319768.1"/>
    <property type="molecule type" value="Genomic_DNA"/>
</dbReference>
<dbReference type="InterPro" id="IPR003593">
    <property type="entry name" value="AAA+_ATPase"/>
</dbReference>
<dbReference type="Pfam" id="PF22738">
    <property type="entry name" value="NNH7"/>
    <property type="match status" value="1"/>
</dbReference>
<organism evidence="3 4">
    <name type="scientific">Catenuloplanes niger</name>
    <dbReference type="NCBI Taxonomy" id="587534"/>
    <lineage>
        <taxon>Bacteria</taxon>
        <taxon>Bacillati</taxon>
        <taxon>Actinomycetota</taxon>
        <taxon>Actinomycetes</taxon>
        <taxon>Micromonosporales</taxon>
        <taxon>Micromonosporaceae</taxon>
        <taxon>Catenuloplanes</taxon>
    </lineage>
</organism>
<proteinExistence type="predicted"/>
<gene>
    <name evidence="3" type="ORF">J2S44_000018</name>
</gene>
<keyword evidence="4" id="KW-1185">Reference proteome</keyword>
<comment type="caution">
    <text evidence="3">The sequence shown here is derived from an EMBL/GenBank/DDBJ whole genome shotgun (WGS) entry which is preliminary data.</text>
</comment>
<reference evidence="3 4" key="1">
    <citation type="submission" date="2023-07" db="EMBL/GenBank/DDBJ databases">
        <title>Sequencing the genomes of 1000 actinobacteria strains.</title>
        <authorList>
            <person name="Klenk H.-P."/>
        </authorList>
    </citation>
    <scope>NUCLEOTIDE SEQUENCE [LARGE SCALE GENOMIC DNA]</scope>
    <source>
        <strain evidence="3 4">DSM 44711</strain>
    </source>
</reference>
<dbReference type="SMART" id="SM00382">
    <property type="entry name" value="AAA"/>
    <property type="match status" value="1"/>
</dbReference>
<name>A0AAE4CR37_9ACTN</name>
<accession>A0AAE4CR37</accession>
<evidence type="ECO:0000259" key="2">
    <source>
        <dbReference type="SMART" id="SM00382"/>
    </source>
</evidence>